<sequence>MTPTRAELPRIVVWFSAGAASAVASKLLLSKYDPGRVTIARVVIPSEHPDNDRFTADCVRWFNHPVIELKSLRYADTWDVWEKRRFLNGPKGALCTTELKKMVRHEFQRADDIQAFGYTLGEEARAQRFREQNFEVILETPLIEGGLTKADCLATLRRAGIEVPAMYKLGYRNNNCIGCVKGGMGYWNKIRVDFPETFARMAKLEREIGHSAIGDTFLDELDPKRGRYSAEADIECSLLCHAAAFPLPKEPAS</sequence>
<dbReference type="EMBL" id="LR797491">
    <property type="protein sequence ID" value="CAB4220593.1"/>
    <property type="molecule type" value="Genomic_DNA"/>
</dbReference>
<proteinExistence type="predicted"/>
<dbReference type="InterPro" id="IPR014729">
    <property type="entry name" value="Rossmann-like_a/b/a_fold"/>
</dbReference>
<protein>
    <recommendedName>
        <fullName evidence="3">Phosphoadenosine phosphosulphate reductase</fullName>
    </recommendedName>
</protein>
<reference evidence="2" key="1">
    <citation type="submission" date="2020-05" db="EMBL/GenBank/DDBJ databases">
        <authorList>
            <person name="Chiriac C."/>
            <person name="Salcher M."/>
            <person name="Ghai R."/>
            <person name="Kavagutti S V."/>
        </authorList>
    </citation>
    <scope>NUCLEOTIDE SEQUENCE</scope>
</reference>
<dbReference type="EMBL" id="LR797312">
    <property type="protein sequence ID" value="CAB4202305.1"/>
    <property type="molecule type" value="Genomic_DNA"/>
</dbReference>
<evidence type="ECO:0000313" key="2">
    <source>
        <dbReference type="EMBL" id="CAB4220593.1"/>
    </source>
</evidence>
<evidence type="ECO:0000313" key="1">
    <source>
        <dbReference type="EMBL" id="CAB4202305.1"/>
    </source>
</evidence>
<organism evidence="2">
    <name type="scientific">uncultured Caudovirales phage</name>
    <dbReference type="NCBI Taxonomy" id="2100421"/>
    <lineage>
        <taxon>Viruses</taxon>
        <taxon>Duplodnaviria</taxon>
        <taxon>Heunggongvirae</taxon>
        <taxon>Uroviricota</taxon>
        <taxon>Caudoviricetes</taxon>
        <taxon>Peduoviridae</taxon>
        <taxon>Maltschvirus</taxon>
        <taxon>Maltschvirus maltsch</taxon>
    </lineage>
</organism>
<dbReference type="SUPFAM" id="SSF52402">
    <property type="entry name" value="Adenine nucleotide alpha hydrolases-like"/>
    <property type="match status" value="1"/>
</dbReference>
<evidence type="ECO:0008006" key="3">
    <source>
        <dbReference type="Google" id="ProtNLM"/>
    </source>
</evidence>
<gene>
    <name evidence="1" type="ORF">UFOVP1376_7</name>
    <name evidence="2" type="ORF">UFOVP1623_2</name>
</gene>
<accession>A0A6J5SYK4</accession>
<dbReference type="Gene3D" id="3.40.50.620">
    <property type="entry name" value="HUPs"/>
    <property type="match status" value="1"/>
</dbReference>
<name>A0A6J5SYK4_9CAUD</name>